<feature type="compositionally biased region" description="Basic and acidic residues" evidence="1">
    <location>
        <begin position="100"/>
        <end position="115"/>
    </location>
</feature>
<dbReference type="Proteomes" id="UP001151760">
    <property type="component" value="Unassembled WGS sequence"/>
</dbReference>
<evidence type="ECO:0000256" key="1">
    <source>
        <dbReference type="SAM" id="MobiDB-lite"/>
    </source>
</evidence>
<proteinExistence type="predicted"/>
<keyword evidence="3" id="KW-1185">Reference proteome</keyword>
<reference evidence="2" key="1">
    <citation type="journal article" date="2022" name="Int. J. Mol. Sci.">
        <title>Draft Genome of Tanacetum Coccineum: Genomic Comparison of Closely Related Tanacetum-Family Plants.</title>
        <authorList>
            <person name="Yamashiro T."/>
            <person name="Shiraishi A."/>
            <person name="Nakayama K."/>
            <person name="Satake H."/>
        </authorList>
    </citation>
    <scope>NUCLEOTIDE SEQUENCE</scope>
</reference>
<evidence type="ECO:0000313" key="2">
    <source>
        <dbReference type="EMBL" id="GJT19962.1"/>
    </source>
</evidence>
<feature type="region of interest" description="Disordered" evidence="1">
    <location>
        <begin position="85"/>
        <end position="124"/>
    </location>
</feature>
<reference evidence="2" key="2">
    <citation type="submission" date="2022-01" db="EMBL/GenBank/DDBJ databases">
        <authorList>
            <person name="Yamashiro T."/>
            <person name="Shiraishi A."/>
            <person name="Satake H."/>
            <person name="Nakayama K."/>
        </authorList>
    </citation>
    <scope>NUCLEOTIDE SEQUENCE</scope>
</reference>
<organism evidence="2 3">
    <name type="scientific">Tanacetum coccineum</name>
    <dbReference type="NCBI Taxonomy" id="301880"/>
    <lineage>
        <taxon>Eukaryota</taxon>
        <taxon>Viridiplantae</taxon>
        <taxon>Streptophyta</taxon>
        <taxon>Embryophyta</taxon>
        <taxon>Tracheophyta</taxon>
        <taxon>Spermatophyta</taxon>
        <taxon>Magnoliopsida</taxon>
        <taxon>eudicotyledons</taxon>
        <taxon>Gunneridae</taxon>
        <taxon>Pentapetalae</taxon>
        <taxon>asterids</taxon>
        <taxon>campanulids</taxon>
        <taxon>Asterales</taxon>
        <taxon>Asteraceae</taxon>
        <taxon>Asteroideae</taxon>
        <taxon>Anthemideae</taxon>
        <taxon>Anthemidinae</taxon>
        <taxon>Tanacetum</taxon>
    </lineage>
</organism>
<comment type="caution">
    <text evidence="2">The sequence shown here is derived from an EMBL/GenBank/DDBJ whole genome shotgun (WGS) entry which is preliminary data.</text>
</comment>
<feature type="compositionally biased region" description="Acidic residues" evidence="1">
    <location>
        <begin position="85"/>
        <end position="97"/>
    </location>
</feature>
<dbReference type="EMBL" id="BQNB010013761">
    <property type="protein sequence ID" value="GJT19962.1"/>
    <property type="molecule type" value="Genomic_DNA"/>
</dbReference>
<evidence type="ECO:0008006" key="4">
    <source>
        <dbReference type="Google" id="ProtNLM"/>
    </source>
</evidence>
<name>A0ABQ5C1T1_9ASTR</name>
<sequence length="293" mass="33494">MSPSLGYLADATCRVVIPLNNSCDDDAKVEIVANEKDNGDKKNWLSSTHFWNTNDNLEKVIIQGKVYWIRVKELDAWFPNFQEDDQDDLSFDEESQEGDVANKADNNESDVDRVSESSFMQENNTAHKDANISKKGEVGSYSEDPFNIYGILDGQKNNVCNSCSNELKFTPGFTPDNNDHEKTWQKISKILLNVFNLSQINSMTVVRTVDFHHNEDLQSVVHESNERRDLWDYLRTIIDRWEGDTVIMGGFNEVRSERERFSSTFNRQGAIAFNNFISSACLIDLPLEGYAFT</sequence>
<accession>A0ABQ5C1T1</accession>
<protein>
    <recommendedName>
        <fullName evidence="4">RNA-directed DNA polymerase, eukaryota</fullName>
    </recommendedName>
</protein>
<gene>
    <name evidence="2" type="ORF">Tco_0878668</name>
</gene>
<evidence type="ECO:0000313" key="3">
    <source>
        <dbReference type="Proteomes" id="UP001151760"/>
    </source>
</evidence>